<dbReference type="EMBL" id="BOQP01000003">
    <property type="protein sequence ID" value="GIM67661.1"/>
    <property type="molecule type" value="Genomic_DNA"/>
</dbReference>
<dbReference type="PRINTS" id="PR00080">
    <property type="entry name" value="SDRFAMILY"/>
</dbReference>
<keyword evidence="5" id="KW-1185">Reference proteome</keyword>
<evidence type="ECO:0000313" key="5">
    <source>
        <dbReference type="Proteomes" id="UP000680865"/>
    </source>
</evidence>
<dbReference type="CDD" id="cd05233">
    <property type="entry name" value="SDR_c"/>
    <property type="match status" value="1"/>
</dbReference>
<dbReference type="InterPro" id="IPR057326">
    <property type="entry name" value="KR_dom"/>
</dbReference>
<name>A0A919VLB6_9ACTN</name>
<dbReference type="SMART" id="SM00822">
    <property type="entry name" value="PKS_KR"/>
    <property type="match status" value="1"/>
</dbReference>
<dbReference type="PANTHER" id="PTHR43477">
    <property type="entry name" value="DIHYDROANTICAPSIN 7-DEHYDROGENASE"/>
    <property type="match status" value="1"/>
</dbReference>
<comment type="caution">
    <text evidence="4">The sequence shown here is derived from an EMBL/GenBank/DDBJ whole genome shotgun (WGS) entry which is preliminary data.</text>
</comment>
<dbReference type="GO" id="GO:0016491">
    <property type="term" value="F:oxidoreductase activity"/>
    <property type="evidence" value="ECO:0007669"/>
    <property type="project" value="UniProtKB-KW"/>
</dbReference>
<evidence type="ECO:0000259" key="3">
    <source>
        <dbReference type="SMART" id="SM00822"/>
    </source>
</evidence>
<organism evidence="4 5">
    <name type="scientific">Winogradskya consettensis</name>
    <dbReference type="NCBI Taxonomy" id="113560"/>
    <lineage>
        <taxon>Bacteria</taxon>
        <taxon>Bacillati</taxon>
        <taxon>Actinomycetota</taxon>
        <taxon>Actinomycetes</taxon>
        <taxon>Micromonosporales</taxon>
        <taxon>Micromonosporaceae</taxon>
        <taxon>Winogradskya</taxon>
    </lineage>
</organism>
<dbReference type="InterPro" id="IPR036291">
    <property type="entry name" value="NAD(P)-bd_dom_sf"/>
</dbReference>
<evidence type="ECO:0000313" key="4">
    <source>
        <dbReference type="EMBL" id="GIM67661.1"/>
    </source>
</evidence>
<comment type="similarity">
    <text evidence="1">Belongs to the short-chain dehydrogenases/reductases (SDR) family.</text>
</comment>
<dbReference type="SUPFAM" id="SSF51735">
    <property type="entry name" value="NAD(P)-binding Rossmann-fold domains"/>
    <property type="match status" value="1"/>
</dbReference>
<evidence type="ECO:0000256" key="1">
    <source>
        <dbReference type="ARBA" id="ARBA00006484"/>
    </source>
</evidence>
<dbReference type="Proteomes" id="UP000680865">
    <property type="component" value="Unassembled WGS sequence"/>
</dbReference>
<dbReference type="InterPro" id="IPR020904">
    <property type="entry name" value="Sc_DH/Rdtase_CS"/>
</dbReference>
<dbReference type="PRINTS" id="PR00081">
    <property type="entry name" value="GDHRDH"/>
</dbReference>
<accession>A0A919VLB6</accession>
<dbReference type="RefSeq" id="WP_212995717.1">
    <property type="nucleotide sequence ID" value="NZ_BAAATW010000009.1"/>
</dbReference>
<evidence type="ECO:0000256" key="2">
    <source>
        <dbReference type="ARBA" id="ARBA00023002"/>
    </source>
</evidence>
<sequence>MSDLSGKTALITGATSGIGRATAKLLATQGAMVLVNGRNAPRGAEVVHEIEAAGGKARFILADVSDPQDVARLAQEAGDVDVLVNNVATATFGPSATITPGQFDAMIDSNVRATYLLTVALAPRMVEQGTGSVINVSSAAGTIGDTNNAVYGATKAAMNSLTRAWAAEYGPAGVRVNVVSPGPVYTPAVPVEVAESFIPLIPMGRVAQPEEIAEVIAFLAGPRASYVNGVTLAVDGGRTAV</sequence>
<feature type="domain" description="Ketoreductase" evidence="3">
    <location>
        <begin position="7"/>
        <end position="182"/>
    </location>
</feature>
<proteinExistence type="inferred from homology"/>
<dbReference type="AlphaFoldDB" id="A0A919VLB6"/>
<protein>
    <submittedName>
        <fullName evidence="4">Short-chain dehydrogenase</fullName>
    </submittedName>
</protein>
<reference evidence="4" key="1">
    <citation type="submission" date="2021-03" db="EMBL/GenBank/DDBJ databases">
        <title>Whole genome shotgun sequence of Actinoplanes consettensis NBRC 14913.</title>
        <authorList>
            <person name="Komaki H."/>
            <person name="Tamura T."/>
        </authorList>
    </citation>
    <scope>NUCLEOTIDE SEQUENCE</scope>
    <source>
        <strain evidence="4">NBRC 14913</strain>
    </source>
</reference>
<dbReference type="InterPro" id="IPR002347">
    <property type="entry name" value="SDR_fam"/>
</dbReference>
<dbReference type="InterPro" id="IPR051122">
    <property type="entry name" value="SDR_DHRS6-like"/>
</dbReference>
<gene>
    <name evidence="4" type="ORF">Aco04nite_07350</name>
</gene>
<dbReference type="FunFam" id="3.40.50.720:FF:000084">
    <property type="entry name" value="Short-chain dehydrogenase reductase"/>
    <property type="match status" value="1"/>
</dbReference>
<keyword evidence="2" id="KW-0560">Oxidoreductase</keyword>
<dbReference type="PROSITE" id="PS00061">
    <property type="entry name" value="ADH_SHORT"/>
    <property type="match status" value="1"/>
</dbReference>
<dbReference type="Pfam" id="PF13561">
    <property type="entry name" value="adh_short_C2"/>
    <property type="match status" value="1"/>
</dbReference>
<dbReference type="Gene3D" id="3.40.50.720">
    <property type="entry name" value="NAD(P)-binding Rossmann-like Domain"/>
    <property type="match status" value="1"/>
</dbReference>
<dbReference type="PANTHER" id="PTHR43477:SF1">
    <property type="entry name" value="DIHYDROANTICAPSIN 7-DEHYDROGENASE"/>
    <property type="match status" value="1"/>
</dbReference>